<dbReference type="EMBL" id="JADIML010000017">
    <property type="protein sequence ID" value="MBO8462400.1"/>
    <property type="molecule type" value="Genomic_DNA"/>
</dbReference>
<accession>A0A9D9HYK7</accession>
<reference evidence="3" key="1">
    <citation type="submission" date="2020-10" db="EMBL/GenBank/DDBJ databases">
        <authorList>
            <person name="Gilroy R."/>
        </authorList>
    </citation>
    <scope>NUCLEOTIDE SEQUENCE</scope>
    <source>
        <strain evidence="3">E3-2379</strain>
    </source>
</reference>
<dbReference type="CDD" id="cd07341">
    <property type="entry name" value="M56_BlaR1_MecR1_like"/>
    <property type="match status" value="1"/>
</dbReference>
<name>A0A9D9HYK7_9FIRM</name>
<feature type="transmembrane region" description="Helical" evidence="1">
    <location>
        <begin position="296"/>
        <end position="319"/>
    </location>
</feature>
<keyword evidence="1" id="KW-0472">Membrane</keyword>
<dbReference type="InterPro" id="IPR052173">
    <property type="entry name" value="Beta-lactam_resp_regulator"/>
</dbReference>
<gene>
    <name evidence="3" type="ORF">IAC13_00540</name>
</gene>
<dbReference type="InterPro" id="IPR008756">
    <property type="entry name" value="Peptidase_M56"/>
</dbReference>
<comment type="caution">
    <text evidence="3">The sequence shown here is derived from an EMBL/GenBank/DDBJ whole genome shotgun (WGS) entry which is preliminary data.</text>
</comment>
<keyword evidence="1" id="KW-1133">Transmembrane helix</keyword>
<evidence type="ECO:0000259" key="2">
    <source>
        <dbReference type="Pfam" id="PF05569"/>
    </source>
</evidence>
<sequence>MGSIFFSYLICILVGNSCYITSIAIKKLLGYRLNIKWYYALLKVVLFSYFLPIIYMIYLYRNRFDISEGDESAFVVHTLYTSFFNTNRFYFIFIIYFSILFLGMTIILLYNLYKQKKYIRTLEQTRYDILIDEKNIFHDILKAEGNKADKVKCFRTPLEKTPFIIKGKEDCIYLPNITLSKQELAYIFYHEMIHYLNYDLLYRQLLLIFYSIFWINPISHYFLQEFQQASEMNVDFLVLSKKEKKINPKEYFNLMLEFGVKEYKNTLQQVYFSNKKSGMERRITEMLNRNKNKKQMAIFSFIMLLVSMPITTYASVGLIEEMDSKLMFYVIEQDEKSGKNMEIIEEVKEPEIYEETVNLDEIVRGNTEILSRGIKNFDITVLPGERAKILTIKCEKAKNVIVNLQVNKSASYSIGLVDTKGKGTFQEGTGTFIGYNLSTEKAGTYYIVVNNTSSSRLNFSGYINIQ</sequence>
<evidence type="ECO:0000313" key="4">
    <source>
        <dbReference type="Proteomes" id="UP000823618"/>
    </source>
</evidence>
<proteinExistence type="predicted"/>
<organism evidence="3 4">
    <name type="scientific">Candidatus Scybalomonas excrementavium</name>
    <dbReference type="NCBI Taxonomy" id="2840943"/>
    <lineage>
        <taxon>Bacteria</taxon>
        <taxon>Bacillati</taxon>
        <taxon>Bacillota</taxon>
        <taxon>Clostridia</taxon>
        <taxon>Lachnospirales</taxon>
        <taxon>Lachnospiraceae</taxon>
        <taxon>Lachnospiraceae incertae sedis</taxon>
        <taxon>Candidatus Scybalomonas</taxon>
    </lineage>
</organism>
<feature type="domain" description="Peptidase M56" evidence="2">
    <location>
        <begin position="72"/>
        <end position="284"/>
    </location>
</feature>
<feature type="transmembrane region" description="Helical" evidence="1">
    <location>
        <begin position="6"/>
        <end position="25"/>
    </location>
</feature>
<dbReference type="PANTHER" id="PTHR34978:SF3">
    <property type="entry name" value="SLR0241 PROTEIN"/>
    <property type="match status" value="1"/>
</dbReference>
<feature type="transmembrane region" description="Helical" evidence="1">
    <location>
        <begin position="37"/>
        <end position="60"/>
    </location>
</feature>
<evidence type="ECO:0000256" key="1">
    <source>
        <dbReference type="SAM" id="Phobius"/>
    </source>
</evidence>
<dbReference type="AlphaFoldDB" id="A0A9D9HYK7"/>
<protein>
    <submittedName>
        <fullName evidence="3">M56 family metallopeptidase</fullName>
    </submittedName>
</protein>
<evidence type="ECO:0000313" key="3">
    <source>
        <dbReference type="EMBL" id="MBO8462400.1"/>
    </source>
</evidence>
<dbReference type="Proteomes" id="UP000823618">
    <property type="component" value="Unassembled WGS sequence"/>
</dbReference>
<dbReference type="PANTHER" id="PTHR34978">
    <property type="entry name" value="POSSIBLE SENSOR-TRANSDUCER PROTEIN BLAR"/>
    <property type="match status" value="1"/>
</dbReference>
<reference evidence="3" key="2">
    <citation type="journal article" date="2021" name="PeerJ">
        <title>Extensive microbial diversity within the chicken gut microbiome revealed by metagenomics and culture.</title>
        <authorList>
            <person name="Gilroy R."/>
            <person name="Ravi A."/>
            <person name="Getino M."/>
            <person name="Pursley I."/>
            <person name="Horton D.L."/>
            <person name="Alikhan N.F."/>
            <person name="Baker D."/>
            <person name="Gharbi K."/>
            <person name="Hall N."/>
            <person name="Watson M."/>
            <person name="Adriaenssens E.M."/>
            <person name="Foster-Nyarko E."/>
            <person name="Jarju S."/>
            <person name="Secka A."/>
            <person name="Antonio M."/>
            <person name="Oren A."/>
            <person name="Chaudhuri R.R."/>
            <person name="La Ragione R."/>
            <person name="Hildebrand F."/>
            <person name="Pallen M.J."/>
        </authorList>
    </citation>
    <scope>NUCLEOTIDE SEQUENCE</scope>
    <source>
        <strain evidence="3">E3-2379</strain>
    </source>
</reference>
<feature type="transmembrane region" description="Helical" evidence="1">
    <location>
        <begin position="89"/>
        <end position="113"/>
    </location>
</feature>
<dbReference type="Pfam" id="PF05569">
    <property type="entry name" value="Peptidase_M56"/>
    <property type="match status" value="1"/>
</dbReference>
<keyword evidence="1" id="KW-0812">Transmembrane</keyword>